<evidence type="ECO:0000313" key="1">
    <source>
        <dbReference type="EMBL" id="GIY99638.1"/>
    </source>
</evidence>
<reference evidence="1 2" key="1">
    <citation type="submission" date="2021-06" db="EMBL/GenBank/DDBJ databases">
        <title>Caerostris extrusa draft genome.</title>
        <authorList>
            <person name="Kono N."/>
            <person name="Arakawa K."/>
        </authorList>
    </citation>
    <scope>NUCLEOTIDE SEQUENCE [LARGE SCALE GENOMIC DNA]</scope>
</reference>
<keyword evidence="2" id="KW-1185">Reference proteome</keyword>
<dbReference type="EMBL" id="BPLR01018444">
    <property type="protein sequence ID" value="GIY99638.1"/>
    <property type="molecule type" value="Genomic_DNA"/>
</dbReference>
<dbReference type="AlphaFoldDB" id="A0AAV4XZB0"/>
<dbReference type="Proteomes" id="UP001054945">
    <property type="component" value="Unassembled WGS sequence"/>
</dbReference>
<evidence type="ECO:0000313" key="2">
    <source>
        <dbReference type="Proteomes" id="UP001054945"/>
    </source>
</evidence>
<accession>A0AAV4XZB0</accession>
<sequence>MRHGRIFDCPNKFCAALFRGRDLVSSARFVLLTPLGLFRFTSLLLLPSLGSSFLFPKGGSSEIFVRRIPL</sequence>
<proteinExistence type="predicted"/>
<protein>
    <submittedName>
        <fullName evidence="1">Uncharacterized protein</fullName>
    </submittedName>
</protein>
<comment type="caution">
    <text evidence="1">The sequence shown here is derived from an EMBL/GenBank/DDBJ whole genome shotgun (WGS) entry which is preliminary data.</text>
</comment>
<gene>
    <name evidence="1" type="ORF">CEXT_416571</name>
</gene>
<organism evidence="1 2">
    <name type="scientific">Caerostris extrusa</name>
    <name type="common">Bark spider</name>
    <name type="synonym">Caerostris bankana</name>
    <dbReference type="NCBI Taxonomy" id="172846"/>
    <lineage>
        <taxon>Eukaryota</taxon>
        <taxon>Metazoa</taxon>
        <taxon>Ecdysozoa</taxon>
        <taxon>Arthropoda</taxon>
        <taxon>Chelicerata</taxon>
        <taxon>Arachnida</taxon>
        <taxon>Araneae</taxon>
        <taxon>Araneomorphae</taxon>
        <taxon>Entelegynae</taxon>
        <taxon>Araneoidea</taxon>
        <taxon>Araneidae</taxon>
        <taxon>Caerostris</taxon>
    </lineage>
</organism>
<name>A0AAV4XZB0_CAEEX</name>